<protein>
    <submittedName>
        <fullName evidence="2">Uncharacterized protein</fullName>
    </submittedName>
</protein>
<keyword evidence="1" id="KW-0812">Transmembrane</keyword>
<dbReference type="EMBL" id="KK115939">
    <property type="protein sequence ID" value="KFM66417.1"/>
    <property type="molecule type" value="Genomic_DNA"/>
</dbReference>
<evidence type="ECO:0000313" key="3">
    <source>
        <dbReference type="Proteomes" id="UP000054359"/>
    </source>
</evidence>
<accession>A0A087TMS8</accession>
<feature type="transmembrane region" description="Helical" evidence="1">
    <location>
        <begin position="51"/>
        <end position="69"/>
    </location>
</feature>
<dbReference type="Proteomes" id="UP000054359">
    <property type="component" value="Unassembled WGS sequence"/>
</dbReference>
<evidence type="ECO:0000313" key="2">
    <source>
        <dbReference type="EMBL" id="KFM66417.1"/>
    </source>
</evidence>
<name>A0A087TMS8_STEMI</name>
<sequence>MLFHSCNFHYCLFFLTFLLLWVDSLLSYHRPYKWFYTVVRKLITYKTRFHQHYLLYEIFCIFASLSGFLMEKKAHFLGGWINLKNSIIVIYFFMYWSLSGICFLCILYHSPKHIYFIS</sequence>
<gene>
    <name evidence="2" type="ORF">X975_26476</name>
</gene>
<dbReference type="AlphaFoldDB" id="A0A087TMS8"/>
<reference evidence="2 3" key="1">
    <citation type="submission" date="2013-11" db="EMBL/GenBank/DDBJ databases">
        <title>Genome sequencing of Stegodyphus mimosarum.</title>
        <authorList>
            <person name="Bechsgaard J."/>
        </authorList>
    </citation>
    <scope>NUCLEOTIDE SEQUENCE [LARGE SCALE GENOMIC DNA]</scope>
</reference>
<proteinExistence type="predicted"/>
<organism evidence="2 3">
    <name type="scientific">Stegodyphus mimosarum</name>
    <name type="common">African social velvet spider</name>
    <dbReference type="NCBI Taxonomy" id="407821"/>
    <lineage>
        <taxon>Eukaryota</taxon>
        <taxon>Metazoa</taxon>
        <taxon>Ecdysozoa</taxon>
        <taxon>Arthropoda</taxon>
        <taxon>Chelicerata</taxon>
        <taxon>Arachnida</taxon>
        <taxon>Araneae</taxon>
        <taxon>Araneomorphae</taxon>
        <taxon>Entelegynae</taxon>
        <taxon>Eresoidea</taxon>
        <taxon>Eresidae</taxon>
        <taxon>Stegodyphus</taxon>
    </lineage>
</organism>
<keyword evidence="3" id="KW-1185">Reference proteome</keyword>
<keyword evidence="1" id="KW-0472">Membrane</keyword>
<evidence type="ECO:0000256" key="1">
    <source>
        <dbReference type="SAM" id="Phobius"/>
    </source>
</evidence>
<keyword evidence="1" id="KW-1133">Transmembrane helix</keyword>
<feature type="transmembrane region" description="Helical" evidence="1">
    <location>
        <begin position="89"/>
        <end position="109"/>
    </location>
</feature>
<feature type="non-terminal residue" evidence="2">
    <location>
        <position position="118"/>
    </location>
</feature>